<comment type="function">
    <text evidence="6">Co-chaperonin implicated in mitochondrial protein import and macromolecular assembly. Together with Hsp60, facilitates the correct folding of imported proteins. May also prevent misfolding and promote the refolding and proper assembly of unfolded polypeptides generated under stress conditions in the mitochondrial matrix. The functional units of these chaperonins consist of heptameric rings of the large subunit Hsp60, which function as a back-to-back double ring. In a cyclic reaction, Hsp60 ring complexes bind one unfolded substrate protein per ring, followed by the binding of ATP and association with 2 heptameric rings of the co-chaperonin Hsp10. This leads to sequestration of the substrate protein in the inner cavity of Hsp60 where, for a certain period of time, it can fold undisturbed by other cell components. Synchronous hydrolysis of ATP in all Hsp60 subunits results in the dissociation of the chaperonin rings and the release of ADP and the folded substrate protein.</text>
</comment>
<dbReference type="InterPro" id="IPR020818">
    <property type="entry name" value="Chaperonin_GroES"/>
</dbReference>
<dbReference type="KEGG" id="pdic:114512861"/>
<dbReference type="GO" id="GO:0044183">
    <property type="term" value="F:protein folding chaperone"/>
    <property type="evidence" value="ECO:0007669"/>
    <property type="project" value="InterPro"/>
</dbReference>
<keyword evidence="10" id="KW-1185">Reference proteome</keyword>
<keyword evidence="9" id="KW-0732">Signal</keyword>
<dbReference type="OrthoDB" id="184876at2759"/>
<dbReference type="InterPro" id="IPR011032">
    <property type="entry name" value="GroES-like_sf"/>
</dbReference>
<feature type="signal peptide" evidence="9">
    <location>
        <begin position="1"/>
        <end position="25"/>
    </location>
</feature>
<dbReference type="AlphaFoldDB" id="A0A7E6D221"/>
<dbReference type="InterPro" id="IPR037124">
    <property type="entry name" value="Chaperonin_GroES_sf"/>
</dbReference>
<dbReference type="GO" id="GO:0051087">
    <property type="term" value="F:protein-folding chaperone binding"/>
    <property type="evidence" value="ECO:0007669"/>
    <property type="project" value="TreeGrafter"/>
</dbReference>
<evidence type="ECO:0000256" key="1">
    <source>
        <dbReference type="ARBA" id="ARBA00006975"/>
    </source>
</evidence>
<dbReference type="GO" id="GO:0005759">
    <property type="term" value="C:mitochondrial matrix"/>
    <property type="evidence" value="ECO:0007669"/>
    <property type="project" value="TreeGrafter"/>
</dbReference>
<evidence type="ECO:0000313" key="10">
    <source>
        <dbReference type="Proteomes" id="UP000504628"/>
    </source>
</evidence>
<comment type="similarity">
    <text evidence="1 8">Belongs to the GroES chaperonin family.</text>
</comment>
<evidence type="ECO:0000256" key="8">
    <source>
        <dbReference type="RuleBase" id="RU003479"/>
    </source>
</evidence>
<evidence type="ECO:0000256" key="5">
    <source>
        <dbReference type="ARBA" id="ARBA00031971"/>
    </source>
</evidence>
<dbReference type="PANTHER" id="PTHR10772:SF0">
    <property type="entry name" value="10 KDA HEAT SHOCK PROTEIN, MITOCHONDRIAL"/>
    <property type="match status" value="1"/>
</dbReference>
<organism evidence="10 11">
    <name type="scientific">Phyllostomus discolor</name>
    <name type="common">pale spear-nosed bat</name>
    <dbReference type="NCBI Taxonomy" id="89673"/>
    <lineage>
        <taxon>Eukaryota</taxon>
        <taxon>Metazoa</taxon>
        <taxon>Chordata</taxon>
        <taxon>Craniata</taxon>
        <taxon>Vertebrata</taxon>
        <taxon>Euteleostomi</taxon>
        <taxon>Mammalia</taxon>
        <taxon>Eutheria</taxon>
        <taxon>Laurasiatheria</taxon>
        <taxon>Chiroptera</taxon>
        <taxon>Yangochiroptera</taxon>
        <taxon>Phyllostomidae</taxon>
        <taxon>Phyllostominae</taxon>
        <taxon>Phyllostomus</taxon>
    </lineage>
</organism>
<dbReference type="FunFam" id="2.30.33.40:FF:000002">
    <property type="entry name" value="10 kDa chaperonin, mitochondrial"/>
    <property type="match status" value="1"/>
</dbReference>
<evidence type="ECO:0000256" key="6">
    <source>
        <dbReference type="ARBA" id="ARBA00046093"/>
    </source>
</evidence>
<comment type="subunit">
    <text evidence="7">Homoheptamer arranged in a ring structure. 2 heptameric Hsp10 rings interact with a Hsp60 tetradecamer in the structure of a back-to-back double heptameric ring to form the symmetrical football complex.</text>
</comment>
<sequence length="177" mass="19413">MGSSTIHCFKKDIFHLLVVATVASAEPAGQIWACSPLWWGEVRVGRTFLCTRQPFPKFTCPAGWTASLSLQPQFKSVVRQAFRKFLLLVDQVLVEKNIVETVTKGGIMLPEKSQGKVLQATIIAVDLGSKGRGGEIQPVRVEVGDKVLPEYGGIQVVLDDKGYVLLRDGNILGKYVD</sequence>
<dbReference type="GO" id="GO:0051082">
    <property type="term" value="F:unfolded protein binding"/>
    <property type="evidence" value="ECO:0007669"/>
    <property type="project" value="TreeGrafter"/>
</dbReference>
<reference evidence="11" key="1">
    <citation type="submission" date="2025-08" db="UniProtKB">
        <authorList>
            <consortium name="RefSeq"/>
        </authorList>
    </citation>
    <scope>IDENTIFICATION</scope>
    <source>
        <tissue evidence="11">Muscle</tissue>
    </source>
</reference>
<dbReference type="Gene3D" id="2.30.33.40">
    <property type="entry name" value="GroES chaperonin"/>
    <property type="match status" value="1"/>
</dbReference>
<dbReference type="InParanoid" id="A0A7E6D221"/>
<evidence type="ECO:0000256" key="4">
    <source>
        <dbReference type="ARBA" id="ARBA00029976"/>
    </source>
</evidence>
<dbReference type="GO" id="GO:0005524">
    <property type="term" value="F:ATP binding"/>
    <property type="evidence" value="ECO:0007669"/>
    <property type="project" value="InterPro"/>
</dbReference>
<dbReference type="Proteomes" id="UP000504628">
    <property type="component" value="Chromosome 2"/>
</dbReference>
<dbReference type="Pfam" id="PF00166">
    <property type="entry name" value="Cpn10"/>
    <property type="match status" value="1"/>
</dbReference>
<accession>A0A7E6D221</accession>
<dbReference type="CDD" id="cd00320">
    <property type="entry name" value="cpn10"/>
    <property type="match status" value="1"/>
</dbReference>
<dbReference type="GO" id="GO:0046872">
    <property type="term" value="F:metal ion binding"/>
    <property type="evidence" value="ECO:0007669"/>
    <property type="project" value="TreeGrafter"/>
</dbReference>
<dbReference type="RefSeq" id="XP_035873272.1">
    <property type="nucleotide sequence ID" value="XM_036017379.1"/>
</dbReference>
<proteinExistence type="inferred from homology"/>
<evidence type="ECO:0000256" key="7">
    <source>
        <dbReference type="ARBA" id="ARBA00046576"/>
    </source>
</evidence>
<dbReference type="GeneID" id="114512861"/>
<evidence type="ECO:0000256" key="3">
    <source>
        <dbReference type="ARBA" id="ARBA00023186"/>
    </source>
</evidence>
<protein>
    <recommendedName>
        <fullName evidence="2">10 kDa heat shock protein, mitochondrial</fullName>
    </recommendedName>
    <alternativeName>
        <fullName evidence="4">10 kDa chaperonin</fullName>
    </alternativeName>
    <alternativeName>
        <fullName evidence="5">Chaperonin 10</fullName>
    </alternativeName>
</protein>
<dbReference type="SUPFAM" id="SSF50129">
    <property type="entry name" value="GroES-like"/>
    <property type="match status" value="1"/>
</dbReference>
<name>A0A7E6D221_9CHIR</name>
<keyword evidence="3 8" id="KW-0143">Chaperone</keyword>
<evidence type="ECO:0000313" key="11">
    <source>
        <dbReference type="RefSeq" id="XP_035873272.1"/>
    </source>
</evidence>
<evidence type="ECO:0000256" key="9">
    <source>
        <dbReference type="SAM" id="SignalP"/>
    </source>
</evidence>
<gene>
    <name evidence="11" type="primary">LOC114512861</name>
</gene>
<dbReference type="PANTHER" id="PTHR10772">
    <property type="entry name" value="10 KDA HEAT SHOCK PROTEIN"/>
    <property type="match status" value="1"/>
</dbReference>
<evidence type="ECO:0000256" key="2">
    <source>
        <dbReference type="ARBA" id="ARBA00018842"/>
    </source>
</evidence>
<dbReference type="SMART" id="SM00883">
    <property type="entry name" value="Cpn10"/>
    <property type="match status" value="1"/>
</dbReference>
<dbReference type="PRINTS" id="PR00297">
    <property type="entry name" value="CHAPERONIN10"/>
</dbReference>
<feature type="chain" id="PRO_5029010780" description="10 kDa heat shock protein, mitochondrial" evidence="9">
    <location>
        <begin position="26"/>
        <end position="177"/>
    </location>
</feature>